<dbReference type="AlphaFoldDB" id="A0A3E0DNA9"/>
<dbReference type="RefSeq" id="WP_115897209.1">
    <property type="nucleotide sequence ID" value="NZ_QUNG01000004.1"/>
</dbReference>
<gene>
    <name evidence="3" type="ORF">DFP81_104189</name>
</gene>
<comment type="caution">
    <text evidence="3">The sequence shown here is derived from an EMBL/GenBank/DDBJ whole genome shotgun (WGS) entry which is preliminary data.</text>
</comment>
<keyword evidence="4" id="KW-1185">Reference proteome</keyword>
<dbReference type="PROSITE" id="PS51257">
    <property type="entry name" value="PROKAR_LIPOPROTEIN"/>
    <property type="match status" value="1"/>
</dbReference>
<evidence type="ECO:0000256" key="1">
    <source>
        <dbReference type="SAM" id="MobiDB-lite"/>
    </source>
</evidence>
<dbReference type="EMBL" id="QUNG01000004">
    <property type="protein sequence ID" value="REG84310.1"/>
    <property type="molecule type" value="Genomic_DNA"/>
</dbReference>
<proteinExistence type="predicted"/>
<organism evidence="3 4">
    <name type="scientific">Marinomonas pollencensis</name>
    <dbReference type="NCBI Taxonomy" id="491954"/>
    <lineage>
        <taxon>Bacteria</taxon>
        <taxon>Pseudomonadati</taxon>
        <taxon>Pseudomonadota</taxon>
        <taxon>Gammaproteobacteria</taxon>
        <taxon>Oceanospirillales</taxon>
        <taxon>Oceanospirillaceae</taxon>
        <taxon>Marinomonas</taxon>
    </lineage>
</organism>
<feature type="chain" id="PRO_5017736678" description="Tetratricopeptide repeat protein" evidence="2">
    <location>
        <begin position="17"/>
        <end position="286"/>
    </location>
</feature>
<evidence type="ECO:0008006" key="5">
    <source>
        <dbReference type="Google" id="ProtNLM"/>
    </source>
</evidence>
<reference evidence="3 4" key="1">
    <citation type="submission" date="2018-08" db="EMBL/GenBank/DDBJ databases">
        <title>Genomic Encyclopedia of Type Strains, Phase III (KMG-III): the genomes of soil and plant-associated and newly described type strains.</title>
        <authorList>
            <person name="Whitman W."/>
        </authorList>
    </citation>
    <scope>NUCLEOTIDE SEQUENCE [LARGE SCALE GENOMIC DNA]</scope>
    <source>
        <strain evidence="3 4">CECT 7375</strain>
    </source>
</reference>
<evidence type="ECO:0000256" key="2">
    <source>
        <dbReference type="SAM" id="SignalP"/>
    </source>
</evidence>
<feature type="signal peptide" evidence="2">
    <location>
        <begin position="1"/>
        <end position="16"/>
    </location>
</feature>
<accession>A0A3E0DNA9</accession>
<dbReference type="SUPFAM" id="SSF48452">
    <property type="entry name" value="TPR-like"/>
    <property type="match status" value="1"/>
</dbReference>
<dbReference type="InterPro" id="IPR011990">
    <property type="entry name" value="TPR-like_helical_dom_sf"/>
</dbReference>
<keyword evidence="2" id="KW-0732">Signal</keyword>
<protein>
    <recommendedName>
        <fullName evidence="5">Tetratricopeptide repeat protein</fullName>
    </recommendedName>
</protein>
<feature type="region of interest" description="Disordered" evidence="1">
    <location>
        <begin position="172"/>
        <end position="206"/>
    </location>
</feature>
<dbReference type="Proteomes" id="UP000256542">
    <property type="component" value="Unassembled WGS sequence"/>
</dbReference>
<name>A0A3E0DNA9_9GAMM</name>
<evidence type="ECO:0000313" key="4">
    <source>
        <dbReference type="Proteomes" id="UP000256542"/>
    </source>
</evidence>
<evidence type="ECO:0000313" key="3">
    <source>
        <dbReference type="EMBL" id="REG84310.1"/>
    </source>
</evidence>
<dbReference type="OrthoDB" id="5726612at2"/>
<sequence length="286" mass="31938">MSIKAISLLFAVIFLAGCQGNVKKSAASKQQEDASSVVAGASASEPINSEAPAAKKALRVTNENAISPYRALTEQLIKQGQQALAEQRLLTPEEDNANLYFQAVLGRDPGNYQATLGIASIVDRYNEWAWRAAQQGNYSMAERYLDSARLANPEDATISQMSARVERLKKQRLDAAKQRRTAPAKSAASSSVEPSVKPEQQRQPEAKEGQFFLPKTLFSLSDDEIIEKMQPIIDQVAKDKSDVAIYWPNDKEARLLYQIINSRVLDYRVRAMIYHRAKYMVELQQN</sequence>